<evidence type="ECO:0000313" key="2">
    <source>
        <dbReference type="EMBL" id="GFQ72446.1"/>
    </source>
</evidence>
<name>A0A8X6F8B3_TRICU</name>
<dbReference type="AlphaFoldDB" id="A0A8X6F8B3"/>
<accession>A0A8X6F8B3</accession>
<feature type="region of interest" description="Disordered" evidence="1">
    <location>
        <begin position="1"/>
        <end position="28"/>
    </location>
</feature>
<dbReference type="OrthoDB" id="6613179at2759"/>
<sequence>MPECTPALPESAPGSSGVSSSETSVVRTQEVDQIKQTVNTDDLQPLIDSTNLSNSNSSAVIAKIPTPKQDMDFNDIRKWPESIDSNISLLLIQRGPEVVQHINRDFSEKSTVSSTV</sequence>
<dbReference type="EMBL" id="BMAO01031110">
    <property type="protein sequence ID" value="GFQ72446.1"/>
    <property type="molecule type" value="Genomic_DNA"/>
</dbReference>
<feature type="compositionally biased region" description="Low complexity" evidence="1">
    <location>
        <begin position="9"/>
        <end position="25"/>
    </location>
</feature>
<protein>
    <submittedName>
        <fullName evidence="2">Uncharacterized protein</fullName>
    </submittedName>
</protein>
<proteinExistence type="predicted"/>
<comment type="caution">
    <text evidence="2">The sequence shown here is derived from an EMBL/GenBank/DDBJ whole genome shotgun (WGS) entry which is preliminary data.</text>
</comment>
<evidence type="ECO:0000313" key="3">
    <source>
        <dbReference type="Proteomes" id="UP000887116"/>
    </source>
</evidence>
<reference evidence="2" key="1">
    <citation type="submission" date="2020-07" db="EMBL/GenBank/DDBJ databases">
        <title>Multicomponent nature underlies the extraordinary mechanical properties of spider dragline silk.</title>
        <authorList>
            <person name="Kono N."/>
            <person name="Nakamura H."/>
            <person name="Mori M."/>
            <person name="Yoshida Y."/>
            <person name="Ohtoshi R."/>
            <person name="Malay A.D."/>
            <person name="Moran D.A.P."/>
            <person name="Tomita M."/>
            <person name="Numata K."/>
            <person name="Arakawa K."/>
        </authorList>
    </citation>
    <scope>NUCLEOTIDE SEQUENCE</scope>
</reference>
<organism evidence="2 3">
    <name type="scientific">Trichonephila clavata</name>
    <name type="common">Joro spider</name>
    <name type="synonym">Nephila clavata</name>
    <dbReference type="NCBI Taxonomy" id="2740835"/>
    <lineage>
        <taxon>Eukaryota</taxon>
        <taxon>Metazoa</taxon>
        <taxon>Ecdysozoa</taxon>
        <taxon>Arthropoda</taxon>
        <taxon>Chelicerata</taxon>
        <taxon>Arachnida</taxon>
        <taxon>Araneae</taxon>
        <taxon>Araneomorphae</taxon>
        <taxon>Entelegynae</taxon>
        <taxon>Araneoidea</taxon>
        <taxon>Nephilidae</taxon>
        <taxon>Trichonephila</taxon>
    </lineage>
</organism>
<dbReference type="Proteomes" id="UP000887116">
    <property type="component" value="Unassembled WGS sequence"/>
</dbReference>
<evidence type="ECO:0000256" key="1">
    <source>
        <dbReference type="SAM" id="MobiDB-lite"/>
    </source>
</evidence>
<gene>
    <name evidence="2" type="ORF">TNCT_694101</name>
</gene>
<keyword evidence="3" id="KW-1185">Reference proteome</keyword>